<dbReference type="SUPFAM" id="SSF56104">
    <property type="entry name" value="SAICAR synthase-like"/>
    <property type="match status" value="1"/>
</dbReference>
<evidence type="ECO:0000256" key="1">
    <source>
        <dbReference type="ARBA" id="ARBA00004672"/>
    </source>
</evidence>
<dbReference type="GO" id="GO:0006189">
    <property type="term" value="P:'de novo' IMP biosynthetic process"/>
    <property type="evidence" value="ECO:0007669"/>
    <property type="project" value="UniProtKB-UniRule"/>
</dbReference>
<dbReference type="Pfam" id="PF01259">
    <property type="entry name" value="SAICAR_synt"/>
    <property type="match status" value="1"/>
</dbReference>
<dbReference type="InterPro" id="IPR033934">
    <property type="entry name" value="SAICAR_synt_PurC"/>
</dbReference>
<keyword evidence="4 8" id="KW-0547">Nucleotide-binding</keyword>
<evidence type="ECO:0000256" key="4">
    <source>
        <dbReference type="ARBA" id="ARBA00022741"/>
    </source>
</evidence>
<keyword evidence="5 8" id="KW-0658">Purine biosynthesis</keyword>
<dbReference type="CDD" id="cd01415">
    <property type="entry name" value="SAICAR_synt_PurC"/>
    <property type="match status" value="1"/>
</dbReference>
<evidence type="ECO:0000259" key="9">
    <source>
        <dbReference type="Pfam" id="PF01259"/>
    </source>
</evidence>
<accession>A0A7C4RWV8</accession>
<dbReference type="UniPathway" id="UPA00074">
    <property type="reaction ID" value="UER00131"/>
</dbReference>
<evidence type="ECO:0000256" key="7">
    <source>
        <dbReference type="ARBA" id="ARBA00048475"/>
    </source>
</evidence>
<organism evidence="10">
    <name type="scientific">Fervidobacterium thailandense</name>
    <dbReference type="NCBI Taxonomy" id="1008305"/>
    <lineage>
        <taxon>Bacteria</taxon>
        <taxon>Thermotogati</taxon>
        <taxon>Thermotogota</taxon>
        <taxon>Thermotogae</taxon>
        <taxon>Thermotogales</taxon>
        <taxon>Fervidobacteriaceae</taxon>
        <taxon>Fervidobacterium</taxon>
    </lineage>
</organism>
<protein>
    <recommendedName>
        <fullName evidence="8">Phosphoribosylaminoimidazole-succinocarboxamide synthase</fullName>
        <ecNumber evidence="8">6.3.2.6</ecNumber>
    </recommendedName>
    <alternativeName>
        <fullName evidence="8">SAICAR synthetase</fullName>
    </alternativeName>
</protein>
<sequence length="228" mass="25989">MYEGKTKIVEDVGDVVILHFKDDITAGDGAKHDVLLNKGSICAEVTARLMKMLSEKGVYNMFLEFIPPRKIKARKLKMLPLEVIVRFKKAGSFIRRYGGIEGEELPQPLVEFTYKSDSLHDPLVCVEHLETLGITSRKVAQELMDKAVKTATILKEFFQGHGYELWDIKFEYGLDKDGNVCLGDEISPDTLRLRKAGEIFDKDVYRRDLGDPMERYKVVLELCRSISL</sequence>
<comment type="catalytic activity">
    <reaction evidence="7 8">
        <text>5-amino-1-(5-phospho-D-ribosyl)imidazole-4-carboxylate + L-aspartate + ATP = (2S)-2-[5-amino-1-(5-phospho-beta-D-ribosyl)imidazole-4-carboxamido]succinate + ADP + phosphate + 2 H(+)</text>
        <dbReference type="Rhea" id="RHEA:22628"/>
        <dbReference type="ChEBI" id="CHEBI:15378"/>
        <dbReference type="ChEBI" id="CHEBI:29991"/>
        <dbReference type="ChEBI" id="CHEBI:30616"/>
        <dbReference type="ChEBI" id="CHEBI:43474"/>
        <dbReference type="ChEBI" id="CHEBI:58443"/>
        <dbReference type="ChEBI" id="CHEBI:77657"/>
        <dbReference type="ChEBI" id="CHEBI:456216"/>
        <dbReference type="EC" id="6.3.2.6"/>
    </reaction>
</comment>
<dbReference type="PANTHER" id="PTHR43599:SF3">
    <property type="entry name" value="SI:DKEY-6E2.2"/>
    <property type="match status" value="1"/>
</dbReference>
<keyword evidence="3 8" id="KW-0436">Ligase</keyword>
<dbReference type="GO" id="GO:0004639">
    <property type="term" value="F:phosphoribosylaminoimidazolesuccinocarboxamide synthase activity"/>
    <property type="evidence" value="ECO:0007669"/>
    <property type="project" value="UniProtKB-UniRule"/>
</dbReference>
<comment type="caution">
    <text evidence="10">The sequence shown here is derived from an EMBL/GenBank/DDBJ whole genome shotgun (WGS) entry which is preliminary data.</text>
</comment>
<dbReference type="PANTHER" id="PTHR43599">
    <property type="entry name" value="MULTIFUNCTIONAL PROTEIN ADE2"/>
    <property type="match status" value="1"/>
</dbReference>
<dbReference type="InterPro" id="IPR018236">
    <property type="entry name" value="SAICAR_synthetase_CS"/>
</dbReference>
<dbReference type="Gene3D" id="3.30.470.20">
    <property type="entry name" value="ATP-grasp fold, B domain"/>
    <property type="match status" value="1"/>
</dbReference>
<reference evidence="10" key="1">
    <citation type="journal article" date="2020" name="mSystems">
        <title>Genome- and Community-Level Interaction Insights into Carbon Utilization and Element Cycling Functions of Hydrothermarchaeota in Hydrothermal Sediment.</title>
        <authorList>
            <person name="Zhou Z."/>
            <person name="Liu Y."/>
            <person name="Xu W."/>
            <person name="Pan J."/>
            <person name="Luo Z.H."/>
            <person name="Li M."/>
        </authorList>
    </citation>
    <scope>NUCLEOTIDE SEQUENCE [LARGE SCALE GENOMIC DNA]</scope>
    <source>
        <strain evidence="10">SpSt-609</strain>
    </source>
</reference>
<evidence type="ECO:0000313" key="10">
    <source>
        <dbReference type="EMBL" id="HGU41142.1"/>
    </source>
</evidence>
<evidence type="ECO:0000256" key="5">
    <source>
        <dbReference type="ARBA" id="ARBA00022755"/>
    </source>
</evidence>
<dbReference type="EC" id="6.3.2.6" evidence="8"/>
<dbReference type="GO" id="GO:0009236">
    <property type="term" value="P:cobalamin biosynthetic process"/>
    <property type="evidence" value="ECO:0007669"/>
    <property type="project" value="InterPro"/>
</dbReference>
<keyword evidence="6 8" id="KW-0067">ATP-binding</keyword>
<dbReference type="GO" id="GO:0005524">
    <property type="term" value="F:ATP binding"/>
    <property type="evidence" value="ECO:0007669"/>
    <property type="project" value="UniProtKB-KW"/>
</dbReference>
<dbReference type="InterPro" id="IPR028923">
    <property type="entry name" value="SAICAR_synt/ADE2_N"/>
</dbReference>
<comment type="pathway">
    <text evidence="1 8">Purine metabolism; IMP biosynthesis via de novo pathway; 5-amino-1-(5-phospho-D-ribosyl)imidazole-4-carboxamide from 5-amino-1-(5-phospho-D-ribosyl)imidazole-4-carboxylate: step 1/2.</text>
</comment>
<dbReference type="AlphaFoldDB" id="A0A7C4RWV8"/>
<dbReference type="HAMAP" id="MF_00137">
    <property type="entry name" value="SAICAR_synth"/>
    <property type="match status" value="1"/>
</dbReference>
<name>A0A7C4RWV8_9BACT</name>
<feature type="domain" description="SAICAR synthetase/ADE2 N-terminal" evidence="9">
    <location>
        <begin position="1"/>
        <end position="220"/>
    </location>
</feature>
<evidence type="ECO:0000256" key="2">
    <source>
        <dbReference type="ARBA" id="ARBA00010190"/>
    </source>
</evidence>
<gene>
    <name evidence="8" type="primary">purC</name>
    <name evidence="10" type="ORF">ENT77_08100</name>
</gene>
<evidence type="ECO:0000256" key="3">
    <source>
        <dbReference type="ARBA" id="ARBA00022598"/>
    </source>
</evidence>
<comment type="similarity">
    <text evidence="2 8">Belongs to the SAICAR synthetase family.</text>
</comment>
<dbReference type="InterPro" id="IPR050089">
    <property type="entry name" value="SAICAR_synthetase"/>
</dbReference>
<dbReference type="EMBL" id="DSZY01000038">
    <property type="protein sequence ID" value="HGU41142.1"/>
    <property type="molecule type" value="Genomic_DNA"/>
</dbReference>
<evidence type="ECO:0000256" key="8">
    <source>
        <dbReference type="HAMAP-Rule" id="MF_00137"/>
    </source>
</evidence>
<dbReference type="PROSITE" id="PS01057">
    <property type="entry name" value="SAICAR_SYNTHETASE_1"/>
    <property type="match status" value="1"/>
</dbReference>
<dbReference type="Gene3D" id="3.30.200.20">
    <property type="entry name" value="Phosphorylase Kinase, domain 1"/>
    <property type="match status" value="1"/>
</dbReference>
<evidence type="ECO:0000256" key="6">
    <source>
        <dbReference type="ARBA" id="ARBA00022840"/>
    </source>
</evidence>
<proteinExistence type="inferred from homology"/>